<dbReference type="InterPro" id="IPR013149">
    <property type="entry name" value="ADH-like_C"/>
</dbReference>
<evidence type="ECO:0000256" key="4">
    <source>
        <dbReference type="ARBA" id="ARBA00022833"/>
    </source>
</evidence>
<evidence type="ECO:0000256" key="2">
    <source>
        <dbReference type="ARBA" id="ARBA00008072"/>
    </source>
</evidence>
<name>A0AAJ0FR57_9PEZI</name>
<feature type="domain" description="Enoyl reductase (ER)" evidence="7">
    <location>
        <begin position="20"/>
        <end position="359"/>
    </location>
</feature>
<accession>A0AAJ0FR57</accession>
<dbReference type="Proteomes" id="UP001244011">
    <property type="component" value="Unassembled WGS sequence"/>
</dbReference>
<evidence type="ECO:0000256" key="6">
    <source>
        <dbReference type="ARBA" id="ARBA00023027"/>
    </source>
</evidence>
<comment type="caution">
    <text evidence="8">The sequence shown here is derived from an EMBL/GenBank/DDBJ whole genome shotgun (WGS) entry which is preliminary data.</text>
</comment>
<dbReference type="GO" id="GO:0004022">
    <property type="term" value="F:alcohol dehydrogenase (NAD+) activity"/>
    <property type="evidence" value="ECO:0007669"/>
    <property type="project" value="TreeGrafter"/>
</dbReference>
<gene>
    <name evidence="8" type="ORF">QBC33DRAFT_525571</name>
</gene>
<evidence type="ECO:0000313" key="8">
    <source>
        <dbReference type="EMBL" id="KAK1772064.1"/>
    </source>
</evidence>
<evidence type="ECO:0000256" key="5">
    <source>
        <dbReference type="ARBA" id="ARBA00023002"/>
    </source>
</evidence>
<dbReference type="PANTHER" id="PTHR42940">
    <property type="entry name" value="ALCOHOL DEHYDROGENASE 1-RELATED"/>
    <property type="match status" value="1"/>
</dbReference>
<organism evidence="8 9">
    <name type="scientific">Phialemonium atrogriseum</name>
    <dbReference type="NCBI Taxonomy" id="1093897"/>
    <lineage>
        <taxon>Eukaryota</taxon>
        <taxon>Fungi</taxon>
        <taxon>Dikarya</taxon>
        <taxon>Ascomycota</taxon>
        <taxon>Pezizomycotina</taxon>
        <taxon>Sordariomycetes</taxon>
        <taxon>Sordariomycetidae</taxon>
        <taxon>Cephalothecales</taxon>
        <taxon>Cephalothecaceae</taxon>
        <taxon>Phialemonium</taxon>
    </lineage>
</organism>
<sequence length="365" mass="39275">MEQEQQVPEQMKVAQLVKYNSPYEIKDKSVPTIRDNELLVKIYAAGFCHSDLQVMHGQFGSELPLIPSHEPAGVIVRIGDKCKGGWKVGDRVGVLNFKNSCSACAGCNVSTRIYGGLDPRFCENREMAGFKHDGAFAEYMVADPETTVLIPPSVSFQQAAPMMCAGATVWGALEKATAELQEGDPVAIVGIGGLGHLGVQFAKALGYRTIAIDSRPEGRQLATDVPSPGLMADLVVDSTAPDAEEQISEFTNDEGIAAAVVCTDSLAANAWTLRLLRIGGVLVALGLPPERWQFDAGVLVFRELVIRGSYVAGVESTRRMMQVVEGSGIKSRLTVVPFTSVPGIVDLYQEKSFSGRLVVQISDEE</sequence>
<dbReference type="Pfam" id="PF08240">
    <property type="entry name" value="ADH_N"/>
    <property type="match status" value="1"/>
</dbReference>
<keyword evidence="9" id="KW-1185">Reference proteome</keyword>
<dbReference type="InterPro" id="IPR013154">
    <property type="entry name" value="ADH-like_N"/>
</dbReference>
<dbReference type="GO" id="GO:0005737">
    <property type="term" value="C:cytoplasm"/>
    <property type="evidence" value="ECO:0007669"/>
    <property type="project" value="TreeGrafter"/>
</dbReference>
<dbReference type="CDD" id="cd08297">
    <property type="entry name" value="CAD3"/>
    <property type="match status" value="1"/>
</dbReference>
<dbReference type="InterPro" id="IPR011032">
    <property type="entry name" value="GroES-like_sf"/>
</dbReference>
<proteinExistence type="inferred from homology"/>
<dbReference type="Gene3D" id="3.40.50.720">
    <property type="entry name" value="NAD(P)-binding Rossmann-like Domain"/>
    <property type="match status" value="1"/>
</dbReference>
<dbReference type="PANTHER" id="PTHR42940:SF8">
    <property type="entry name" value="VACUOLAR PROTEIN SORTING-ASSOCIATED PROTEIN 11"/>
    <property type="match status" value="1"/>
</dbReference>
<reference evidence="8" key="1">
    <citation type="submission" date="2023-06" db="EMBL/GenBank/DDBJ databases">
        <title>Genome-scale phylogeny and comparative genomics of the fungal order Sordariales.</title>
        <authorList>
            <consortium name="Lawrence Berkeley National Laboratory"/>
            <person name="Hensen N."/>
            <person name="Bonometti L."/>
            <person name="Westerberg I."/>
            <person name="Brannstrom I.O."/>
            <person name="Guillou S."/>
            <person name="Cros-Aarteil S."/>
            <person name="Calhoun S."/>
            <person name="Haridas S."/>
            <person name="Kuo A."/>
            <person name="Mondo S."/>
            <person name="Pangilinan J."/>
            <person name="Riley R."/>
            <person name="Labutti K."/>
            <person name="Andreopoulos B."/>
            <person name="Lipzen A."/>
            <person name="Chen C."/>
            <person name="Yanf M."/>
            <person name="Daum C."/>
            <person name="Ng V."/>
            <person name="Clum A."/>
            <person name="Steindorff A."/>
            <person name="Ohm R."/>
            <person name="Martin F."/>
            <person name="Silar P."/>
            <person name="Natvig D."/>
            <person name="Lalanne C."/>
            <person name="Gautier V."/>
            <person name="Ament-Velasquez S.L."/>
            <person name="Kruys A."/>
            <person name="Hutchinson M.I."/>
            <person name="Powell A.J."/>
            <person name="Barry K."/>
            <person name="Miller A.N."/>
            <person name="Grigoriev I.V."/>
            <person name="Debuchy R."/>
            <person name="Gladieux P."/>
            <person name="Thoren M.H."/>
            <person name="Johannesson H."/>
        </authorList>
    </citation>
    <scope>NUCLEOTIDE SEQUENCE</scope>
    <source>
        <strain evidence="8">8032-3</strain>
    </source>
</reference>
<dbReference type="FunFam" id="3.40.50.720:FF:000039">
    <property type="entry name" value="Alcohol dehydrogenase AdhP"/>
    <property type="match status" value="1"/>
</dbReference>
<comment type="cofactor">
    <cofactor evidence="1">
        <name>Zn(2+)</name>
        <dbReference type="ChEBI" id="CHEBI:29105"/>
    </cofactor>
</comment>
<comment type="similarity">
    <text evidence="2">Belongs to the zinc-containing alcohol dehydrogenase family.</text>
</comment>
<protein>
    <submittedName>
        <fullName evidence="8">Alcohol dehydrogenase GroES-like domain-containing protein</fullName>
    </submittedName>
</protein>
<keyword evidence="4" id="KW-0862">Zinc</keyword>
<dbReference type="Gene3D" id="3.90.180.10">
    <property type="entry name" value="Medium-chain alcohol dehydrogenases, catalytic domain"/>
    <property type="match status" value="1"/>
</dbReference>
<keyword evidence="6" id="KW-0520">NAD</keyword>
<dbReference type="SMART" id="SM00829">
    <property type="entry name" value="PKS_ER"/>
    <property type="match status" value="1"/>
</dbReference>
<dbReference type="SUPFAM" id="SSF50129">
    <property type="entry name" value="GroES-like"/>
    <property type="match status" value="1"/>
</dbReference>
<dbReference type="GO" id="GO:0046872">
    <property type="term" value="F:metal ion binding"/>
    <property type="evidence" value="ECO:0007669"/>
    <property type="project" value="UniProtKB-KW"/>
</dbReference>
<dbReference type="GeneID" id="85310011"/>
<evidence type="ECO:0000313" key="9">
    <source>
        <dbReference type="Proteomes" id="UP001244011"/>
    </source>
</evidence>
<dbReference type="Pfam" id="PF00107">
    <property type="entry name" value="ADH_zinc_N"/>
    <property type="match status" value="1"/>
</dbReference>
<dbReference type="SUPFAM" id="SSF51735">
    <property type="entry name" value="NAD(P)-binding Rossmann-fold domains"/>
    <property type="match status" value="1"/>
</dbReference>
<dbReference type="InterPro" id="IPR036291">
    <property type="entry name" value="NAD(P)-bd_dom_sf"/>
</dbReference>
<keyword evidence="3" id="KW-0479">Metal-binding</keyword>
<evidence type="ECO:0000259" key="7">
    <source>
        <dbReference type="SMART" id="SM00829"/>
    </source>
</evidence>
<dbReference type="InterPro" id="IPR020843">
    <property type="entry name" value="ER"/>
</dbReference>
<evidence type="ECO:0000256" key="3">
    <source>
        <dbReference type="ARBA" id="ARBA00022723"/>
    </source>
</evidence>
<dbReference type="AlphaFoldDB" id="A0AAJ0FR57"/>
<dbReference type="RefSeq" id="XP_060288277.1">
    <property type="nucleotide sequence ID" value="XM_060426824.1"/>
</dbReference>
<dbReference type="EMBL" id="MU838998">
    <property type="protein sequence ID" value="KAK1772064.1"/>
    <property type="molecule type" value="Genomic_DNA"/>
</dbReference>
<keyword evidence="5" id="KW-0560">Oxidoreductase</keyword>
<evidence type="ECO:0000256" key="1">
    <source>
        <dbReference type="ARBA" id="ARBA00001947"/>
    </source>
</evidence>